<gene>
    <name evidence="2" type="ORF">GUITHDRAFT_117073</name>
</gene>
<dbReference type="GeneID" id="17293471"/>
<evidence type="ECO:0000256" key="1">
    <source>
        <dbReference type="SAM" id="MobiDB-lite"/>
    </source>
</evidence>
<dbReference type="PaxDb" id="55529-EKX36777"/>
<dbReference type="HOGENOM" id="CLU_1528028_0_0_1"/>
<dbReference type="RefSeq" id="XP_005823757.1">
    <property type="nucleotide sequence ID" value="XM_005823700.1"/>
</dbReference>
<organism evidence="2">
    <name type="scientific">Guillardia theta (strain CCMP2712)</name>
    <name type="common">Cryptophyte</name>
    <dbReference type="NCBI Taxonomy" id="905079"/>
    <lineage>
        <taxon>Eukaryota</taxon>
        <taxon>Cryptophyceae</taxon>
        <taxon>Pyrenomonadales</taxon>
        <taxon>Geminigeraceae</taxon>
        <taxon>Guillardia</taxon>
    </lineage>
</organism>
<dbReference type="Proteomes" id="UP000011087">
    <property type="component" value="Unassembled WGS sequence"/>
</dbReference>
<proteinExistence type="predicted"/>
<reference evidence="4" key="2">
    <citation type="submission" date="2012-11" db="EMBL/GenBank/DDBJ databases">
        <authorList>
            <person name="Kuo A."/>
            <person name="Curtis B.A."/>
            <person name="Tanifuji G."/>
            <person name="Burki F."/>
            <person name="Gruber A."/>
            <person name="Irimia M."/>
            <person name="Maruyama S."/>
            <person name="Arias M.C."/>
            <person name="Ball S.G."/>
            <person name="Gile G.H."/>
            <person name="Hirakawa Y."/>
            <person name="Hopkins J.F."/>
            <person name="Rensing S.A."/>
            <person name="Schmutz J."/>
            <person name="Symeonidi A."/>
            <person name="Elias M."/>
            <person name="Eveleigh R.J."/>
            <person name="Herman E.K."/>
            <person name="Klute M.J."/>
            <person name="Nakayama T."/>
            <person name="Obornik M."/>
            <person name="Reyes-Prieto A."/>
            <person name="Armbrust E.V."/>
            <person name="Aves S.J."/>
            <person name="Beiko R.G."/>
            <person name="Coutinho P."/>
            <person name="Dacks J.B."/>
            <person name="Durnford D.G."/>
            <person name="Fast N.M."/>
            <person name="Green B.R."/>
            <person name="Grisdale C."/>
            <person name="Hempe F."/>
            <person name="Henrissat B."/>
            <person name="Hoppner M.P."/>
            <person name="Ishida K.-I."/>
            <person name="Kim E."/>
            <person name="Koreny L."/>
            <person name="Kroth P.G."/>
            <person name="Liu Y."/>
            <person name="Malik S.-B."/>
            <person name="Maier U.G."/>
            <person name="McRose D."/>
            <person name="Mock T."/>
            <person name="Neilson J.A."/>
            <person name="Onodera N.T."/>
            <person name="Poole A.M."/>
            <person name="Pritham E.J."/>
            <person name="Richards T.A."/>
            <person name="Rocap G."/>
            <person name="Roy S.W."/>
            <person name="Sarai C."/>
            <person name="Schaack S."/>
            <person name="Shirato S."/>
            <person name="Slamovits C.H."/>
            <person name="Spencer D.F."/>
            <person name="Suzuki S."/>
            <person name="Worden A.Z."/>
            <person name="Zauner S."/>
            <person name="Barry K."/>
            <person name="Bell C."/>
            <person name="Bharti A.K."/>
            <person name="Crow J.A."/>
            <person name="Grimwood J."/>
            <person name="Kramer R."/>
            <person name="Lindquist E."/>
            <person name="Lucas S."/>
            <person name="Salamov A."/>
            <person name="McFadden G.I."/>
            <person name="Lane C.E."/>
            <person name="Keeling P.J."/>
            <person name="Gray M.W."/>
            <person name="Grigoriev I.V."/>
            <person name="Archibald J.M."/>
        </authorList>
    </citation>
    <scope>NUCLEOTIDE SEQUENCE</scope>
    <source>
        <strain evidence="4">CCMP2712</strain>
    </source>
</reference>
<dbReference type="EMBL" id="JH993068">
    <property type="protein sequence ID" value="EKX36777.1"/>
    <property type="molecule type" value="Genomic_DNA"/>
</dbReference>
<accession>L1IKZ3</accession>
<reference evidence="3" key="3">
    <citation type="submission" date="2015-06" db="UniProtKB">
        <authorList>
            <consortium name="EnsemblProtists"/>
        </authorList>
    </citation>
    <scope>IDENTIFICATION</scope>
</reference>
<feature type="compositionally biased region" description="Basic residues" evidence="1">
    <location>
        <begin position="165"/>
        <end position="176"/>
    </location>
</feature>
<feature type="region of interest" description="Disordered" evidence="1">
    <location>
        <begin position="105"/>
        <end position="176"/>
    </location>
</feature>
<dbReference type="EnsemblProtists" id="EKX36777">
    <property type="protein sequence ID" value="EKX36777"/>
    <property type="gene ID" value="GUITHDRAFT_117073"/>
</dbReference>
<dbReference type="KEGG" id="gtt:GUITHDRAFT_117073"/>
<name>L1IKZ3_GUITC</name>
<keyword evidence="4" id="KW-1185">Reference proteome</keyword>
<protein>
    <submittedName>
        <fullName evidence="2 3">Uncharacterized protein</fullName>
    </submittedName>
</protein>
<feature type="compositionally biased region" description="Polar residues" evidence="1">
    <location>
        <begin position="120"/>
        <end position="134"/>
    </location>
</feature>
<sequence>MPYFCESGCGRLVQPRSKDPDVCSYERAWYGLQFSCCQCVRYTWHEYSRYACGQCKQRALSREPPRLKADFFIPDMNVTRTLSSASIMSETEEYVESLFDDVHDLSSSGSGSSSEKGARQQESMETSVDVSPQGSPIAFDTEIEECDKSETYIVPRKKSVDPKTKMPRLKLSRSSS</sequence>
<dbReference type="AlphaFoldDB" id="L1IKZ3"/>
<evidence type="ECO:0000313" key="4">
    <source>
        <dbReference type="Proteomes" id="UP000011087"/>
    </source>
</evidence>
<evidence type="ECO:0000313" key="2">
    <source>
        <dbReference type="EMBL" id="EKX36777.1"/>
    </source>
</evidence>
<reference evidence="2 4" key="1">
    <citation type="journal article" date="2012" name="Nature">
        <title>Algal genomes reveal evolutionary mosaicism and the fate of nucleomorphs.</title>
        <authorList>
            <consortium name="DOE Joint Genome Institute"/>
            <person name="Curtis B.A."/>
            <person name="Tanifuji G."/>
            <person name="Burki F."/>
            <person name="Gruber A."/>
            <person name="Irimia M."/>
            <person name="Maruyama S."/>
            <person name="Arias M.C."/>
            <person name="Ball S.G."/>
            <person name="Gile G.H."/>
            <person name="Hirakawa Y."/>
            <person name="Hopkins J.F."/>
            <person name="Kuo A."/>
            <person name="Rensing S.A."/>
            <person name="Schmutz J."/>
            <person name="Symeonidi A."/>
            <person name="Elias M."/>
            <person name="Eveleigh R.J."/>
            <person name="Herman E.K."/>
            <person name="Klute M.J."/>
            <person name="Nakayama T."/>
            <person name="Obornik M."/>
            <person name="Reyes-Prieto A."/>
            <person name="Armbrust E.V."/>
            <person name="Aves S.J."/>
            <person name="Beiko R.G."/>
            <person name="Coutinho P."/>
            <person name="Dacks J.B."/>
            <person name="Durnford D.G."/>
            <person name="Fast N.M."/>
            <person name="Green B.R."/>
            <person name="Grisdale C.J."/>
            <person name="Hempel F."/>
            <person name="Henrissat B."/>
            <person name="Hoppner M.P."/>
            <person name="Ishida K."/>
            <person name="Kim E."/>
            <person name="Koreny L."/>
            <person name="Kroth P.G."/>
            <person name="Liu Y."/>
            <person name="Malik S.B."/>
            <person name="Maier U.G."/>
            <person name="McRose D."/>
            <person name="Mock T."/>
            <person name="Neilson J.A."/>
            <person name="Onodera N.T."/>
            <person name="Poole A.M."/>
            <person name="Pritham E.J."/>
            <person name="Richards T.A."/>
            <person name="Rocap G."/>
            <person name="Roy S.W."/>
            <person name="Sarai C."/>
            <person name="Schaack S."/>
            <person name="Shirato S."/>
            <person name="Slamovits C.H."/>
            <person name="Spencer D.F."/>
            <person name="Suzuki S."/>
            <person name="Worden A.Z."/>
            <person name="Zauner S."/>
            <person name="Barry K."/>
            <person name="Bell C."/>
            <person name="Bharti A.K."/>
            <person name="Crow J.A."/>
            <person name="Grimwood J."/>
            <person name="Kramer R."/>
            <person name="Lindquist E."/>
            <person name="Lucas S."/>
            <person name="Salamov A."/>
            <person name="McFadden G.I."/>
            <person name="Lane C.E."/>
            <person name="Keeling P.J."/>
            <person name="Gray M.W."/>
            <person name="Grigoriev I.V."/>
            <person name="Archibald J.M."/>
        </authorList>
    </citation>
    <scope>NUCLEOTIDE SEQUENCE</scope>
    <source>
        <strain evidence="2 4">CCMP2712</strain>
    </source>
</reference>
<evidence type="ECO:0000313" key="3">
    <source>
        <dbReference type="EnsemblProtists" id="EKX36777"/>
    </source>
</evidence>